<dbReference type="SUPFAM" id="SSF51011">
    <property type="entry name" value="Glycosyl hydrolase domain"/>
    <property type="match status" value="1"/>
</dbReference>
<dbReference type="InterPro" id="IPR013783">
    <property type="entry name" value="Ig-like_fold"/>
</dbReference>
<dbReference type="PATRIC" id="fig|49338.4.peg.2405"/>
<dbReference type="NCBIfam" id="NF011080">
    <property type="entry name" value="PRK14508.1-3"/>
    <property type="match status" value="1"/>
</dbReference>
<dbReference type="InterPro" id="IPR017853">
    <property type="entry name" value="GH"/>
</dbReference>
<gene>
    <name evidence="12" type="ORF">DPCES_2231</name>
</gene>
<dbReference type="PANTHER" id="PTHR32438">
    <property type="entry name" value="4-ALPHA-GLUCANOTRANSFERASE DPE1, CHLOROPLASTIC/AMYLOPLASTIC"/>
    <property type="match status" value="1"/>
</dbReference>
<feature type="domain" description="Glycosyl hydrolase family 13 catalytic" evidence="11">
    <location>
        <begin position="173"/>
        <end position="583"/>
    </location>
</feature>
<dbReference type="GO" id="GO:0005975">
    <property type="term" value="P:carbohydrate metabolic process"/>
    <property type="evidence" value="ECO:0007669"/>
    <property type="project" value="InterPro"/>
</dbReference>
<dbReference type="SUPFAM" id="SSF51445">
    <property type="entry name" value="(Trans)glycosidases"/>
    <property type="match status" value="2"/>
</dbReference>
<evidence type="ECO:0000256" key="6">
    <source>
        <dbReference type="ARBA" id="ARBA00022679"/>
    </source>
</evidence>
<dbReference type="EC" id="2.4.1.25" evidence="3 10"/>
<evidence type="ECO:0000259" key="11">
    <source>
        <dbReference type="SMART" id="SM00642"/>
    </source>
</evidence>
<dbReference type="GO" id="GO:0004134">
    <property type="term" value="F:4-alpha-glucanotransferase activity"/>
    <property type="evidence" value="ECO:0007669"/>
    <property type="project" value="UniProtKB-EC"/>
</dbReference>
<evidence type="ECO:0000256" key="7">
    <source>
        <dbReference type="ARBA" id="ARBA00023277"/>
    </source>
</evidence>
<dbReference type="Gene3D" id="3.90.400.10">
    <property type="entry name" value="Oligo-1,6-glucosidase, Domain 2"/>
    <property type="match status" value="1"/>
</dbReference>
<dbReference type="Gene3D" id="2.60.40.1180">
    <property type="entry name" value="Golgi alpha-mannosidase II"/>
    <property type="match status" value="1"/>
</dbReference>
<dbReference type="InterPro" id="IPR004185">
    <property type="entry name" value="Glyco_hydro_13_lg-like_dom"/>
</dbReference>
<proteinExistence type="inferred from homology"/>
<dbReference type="CDD" id="cd11338">
    <property type="entry name" value="AmyAc_CMD"/>
    <property type="match status" value="1"/>
</dbReference>
<dbReference type="NCBIfam" id="TIGR00217">
    <property type="entry name" value="malQ"/>
    <property type="match status" value="1"/>
</dbReference>
<reference evidence="12" key="1">
    <citation type="submission" date="2014-07" db="EMBL/GenBank/DDBJ databases">
        <authorList>
            <person name="Hornung V.Bastian."/>
        </authorList>
    </citation>
    <scope>NUCLEOTIDE SEQUENCE</scope>
    <source>
        <strain evidence="12">PCE-S</strain>
    </source>
</reference>
<accession>A0A098AZW3</accession>
<dbReference type="InterPro" id="IPR003385">
    <property type="entry name" value="Glyco_hydro_77"/>
</dbReference>
<dbReference type="Gene3D" id="2.60.40.10">
    <property type="entry name" value="Immunoglobulins"/>
    <property type="match status" value="1"/>
</dbReference>
<organism evidence="12">
    <name type="scientific">Desulfitobacterium hafniense</name>
    <name type="common">Desulfitobacterium frappieri</name>
    <dbReference type="NCBI Taxonomy" id="49338"/>
    <lineage>
        <taxon>Bacteria</taxon>
        <taxon>Bacillati</taxon>
        <taxon>Bacillota</taxon>
        <taxon>Clostridia</taxon>
        <taxon>Eubacteriales</taxon>
        <taxon>Desulfitobacteriaceae</taxon>
        <taxon>Desulfitobacterium</taxon>
    </lineage>
</organism>
<dbReference type="Pfam" id="PF00128">
    <property type="entry name" value="Alpha-amylase"/>
    <property type="match status" value="1"/>
</dbReference>
<dbReference type="InterPro" id="IPR006047">
    <property type="entry name" value="GH13_cat_dom"/>
</dbReference>
<name>A0A098AZW3_DESHA</name>
<evidence type="ECO:0000256" key="4">
    <source>
        <dbReference type="ARBA" id="ARBA00020295"/>
    </source>
</evidence>
<dbReference type="Pfam" id="PF02446">
    <property type="entry name" value="Glyco_hydro_77"/>
    <property type="match status" value="1"/>
</dbReference>
<evidence type="ECO:0000313" key="12">
    <source>
        <dbReference type="EMBL" id="CDX02118.1"/>
    </source>
</evidence>
<dbReference type="NCBIfam" id="NF011083">
    <property type="entry name" value="PRK14510.1-2"/>
    <property type="match status" value="1"/>
</dbReference>
<evidence type="ECO:0000256" key="1">
    <source>
        <dbReference type="ARBA" id="ARBA00000439"/>
    </source>
</evidence>
<dbReference type="InterPro" id="IPR045857">
    <property type="entry name" value="O16G_dom_2"/>
</dbReference>
<dbReference type="PANTHER" id="PTHR32438:SF5">
    <property type="entry name" value="4-ALPHA-GLUCANOTRANSFERASE DPE1, CHLOROPLASTIC_AMYLOPLASTIC"/>
    <property type="match status" value="1"/>
</dbReference>
<comment type="similarity">
    <text evidence="2 10">Belongs to the disproportionating enzyme family.</text>
</comment>
<dbReference type="AlphaFoldDB" id="A0A098AZW3"/>
<comment type="catalytic activity">
    <reaction evidence="1 10">
        <text>Transfers a segment of a (1-&gt;4)-alpha-D-glucan to a new position in an acceptor, which may be glucose or a (1-&gt;4)-alpha-D-glucan.</text>
        <dbReference type="EC" id="2.4.1.25"/>
    </reaction>
</comment>
<dbReference type="GO" id="GO:0004553">
    <property type="term" value="F:hydrolase activity, hydrolyzing O-glycosyl compounds"/>
    <property type="evidence" value="ECO:0007669"/>
    <property type="project" value="InterPro"/>
</dbReference>
<keyword evidence="7 10" id="KW-0119">Carbohydrate metabolism</keyword>
<evidence type="ECO:0000256" key="3">
    <source>
        <dbReference type="ARBA" id="ARBA00012560"/>
    </source>
</evidence>
<sequence length="1192" mass="137128">MGEMSVVLAYHNSHDPFFRSPFGAVPCGGLLRLRLLMQPEDSSGAGSPVQECFLRLWVQDREERLPMLRVEEPILWEINREGTVTGEEAITGEGVLTGEGVVYEVEYPLPHEPGIIWYYFIFRAGGETCFYGNNQEELGGVGELRSSEPPGYQITVYRPMALPGWYTQGIMYQIYVDRFFNGDEQGKVLNPRPRSLIHGDWSDTPFYIKNEKGEVLRWDFFGGNLAGVIKKLPYLKELGVSILYLNPIFDSSSNHKYDTGDYLTLDPMYGDEEIFAQLIKEAQSLGIAIILDGVFSHTGDDSIYFNRYGRYPGLGAYQSPDSPYYSWYQCHGEGQEKEYSCWWGVSTLPEVWEMEPSYREFIIHSPQGVLQSWMKRGIKGWRLDVADELPDEFIQEFRQMMKTMDPEGVLIGEVWEDPTHKFSYGKLRQYFWGEELDATMNYPLRNIFLQYFLGQIDAGQAHKRIMNLYENYPRENFFGQMNLIGSHDRARILTLLGEAPPPEQLSAVEQEQYRLPAPARDLAVQRLKLLTLLQMSFPGVPCLYYGDEAGCEGYPDPYNRGTYPWGREDQEILQWFKRVLRYRREYEVLRQGEFSSWFEGKEIYVLQRKGEKEEIIVLVNRSAEESTEMTLKLEQNVGQVIDIFAGEVLHSLSLILPPLSAKALFYQKYERGHYFKQEIMTRACGILMHISSLPSPWGIGDLGEEAYAFVDFLAEGGQSLWQVLPLNPLGLGDSPYQSESALAGNFLLISLDLLIEAGLLTEGEARREWADYGQEVKKTEGSEGSEGSEGLGSEGFAWVERYKEKLLRKAYERFKEKLPRYPLDLSSPEGGSQPGTKGYLDPQGYDRFIEENQDWLQDYALYKCLKLKFPGKAWHQWEESYRLRKPEALEAVTEDYAEEINYIFFVQYTFADQWQRLKDYAQEKGVKIIGDLPIYVAYDSCDTWANRECFALYENNAPTGTAGVPPDYFNPEGQNWGNPLYDWEALRSADYAWWKLRFRQGLERFDALRLDHFRGFEGYWEVPPQAGSAKEGRWLKGPGKEFFESLVRELGPLPVIAEDLGCITPEVNTLRAILGFPGMRVTQFSPLQQEGNYVDYSGTHDNDTLLGWYRSQGYSDKDSLAQVERTIEELYQGNGIWVIFPLQDILKLDSRARMNTPGTIKGNWQWRVERGTLTQEVCARLRGLAEKYGRLS</sequence>
<evidence type="ECO:0000256" key="5">
    <source>
        <dbReference type="ARBA" id="ARBA00022676"/>
    </source>
</evidence>
<keyword evidence="5 10" id="KW-0328">Glycosyltransferase</keyword>
<dbReference type="CDD" id="cd02857">
    <property type="entry name" value="E_set_CDase_PDE_N"/>
    <property type="match status" value="1"/>
</dbReference>
<dbReference type="SMART" id="SM00642">
    <property type="entry name" value="Aamy"/>
    <property type="match status" value="1"/>
</dbReference>
<evidence type="ECO:0000256" key="2">
    <source>
        <dbReference type="ARBA" id="ARBA00005684"/>
    </source>
</evidence>
<dbReference type="EMBL" id="LK996017">
    <property type="protein sequence ID" value="CDX02118.1"/>
    <property type="molecule type" value="Genomic_DNA"/>
</dbReference>
<protein>
    <recommendedName>
        <fullName evidence="4 10">4-alpha-glucanotransferase</fullName>
        <ecNumber evidence="3 10">2.4.1.25</ecNumber>
    </recommendedName>
    <alternativeName>
        <fullName evidence="8 10">Amylomaltase</fullName>
    </alternativeName>
    <alternativeName>
        <fullName evidence="9 10">Disproportionating enzyme</fullName>
    </alternativeName>
</protein>
<dbReference type="Gene3D" id="3.20.20.80">
    <property type="entry name" value="Glycosidases"/>
    <property type="match status" value="2"/>
</dbReference>
<keyword evidence="6 10" id="KW-0808">Transferase</keyword>
<evidence type="ECO:0000256" key="10">
    <source>
        <dbReference type="RuleBase" id="RU361207"/>
    </source>
</evidence>
<dbReference type="InterPro" id="IPR013780">
    <property type="entry name" value="Glyco_hydro_b"/>
</dbReference>
<evidence type="ECO:0000256" key="9">
    <source>
        <dbReference type="ARBA" id="ARBA00031501"/>
    </source>
</evidence>
<evidence type="ECO:0000256" key="8">
    <source>
        <dbReference type="ARBA" id="ARBA00031423"/>
    </source>
</evidence>